<sequence>MEYFGGNIEDKNAVIRQFGEYKTHKDDFSLVNAYACEEDPTGFWEMMQDAKPQLAAVALRLFGMSVHAGSVERLWSALGLIQTKSCNRLDSAKAVKIAQIQAVMRSRVAIQEVTAQAKPRGTNASQRQFQRLYLPTASGATSSLSIPTPHASQ</sequence>
<dbReference type="SUPFAM" id="SSF53098">
    <property type="entry name" value="Ribonuclease H-like"/>
    <property type="match status" value="1"/>
</dbReference>
<evidence type="ECO:0008006" key="3">
    <source>
        <dbReference type="Google" id="ProtNLM"/>
    </source>
</evidence>
<keyword evidence="2" id="KW-1185">Reference proteome</keyword>
<proteinExistence type="predicted"/>
<dbReference type="OrthoDB" id="2434645at2759"/>
<dbReference type="InterPro" id="IPR012337">
    <property type="entry name" value="RNaseH-like_sf"/>
</dbReference>
<organism evidence="1 2">
    <name type="scientific">Marchantia polymorpha</name>
    <name type="common">Common liverwort</name>
    <name type="synonym">Marchantia aquatica</name>
    <dbReference type="NCBI Taxonomy" id="3197"/>
    <lineage>
        <taxon>Eukaryota</taxon>
        <taxon>Viridiplantae</taxon>
        <taxon>Streptophyta</taxon>
        <taxon>Embryophyta</taxon>
        <taxon>Marchantiophyta</taxon>
        <taxon>Marchantiopsida</taxon>
        <taxon>Marchantiidae</taxon>
        <taxon>Marchantiales</taxon>
        <taxon>Marchantiaceae</taxon>
        <taxon>Marchantia</taxon>
    </lineage>
</organism>
<evidence type="ECO:0000313" key="1">
    <source>
        <dbReference type="EMBL" id="PTQ29041.1"/>
    </source>
</evidence>
<accession>A0A2R6W5B7</accession>
<dbReference type="Gramene" id="Mp3g20670.1">
    <property type="protein sequence ID" value="Mp3g20670.1.cds"/>
    <property type="gene ID" value="Mp3g20670"/>
</dbReference>
<reference evidence="2" key="1">
    <citation type="journal article" date="2017" name="Cell">
        <title>Insights into land plant evolution garnered from the Marchantia polymorpha genome.</title>
        <authorList>
            <person name="Bowman J.L."/>
            <person name="Kohchi T."/>
            <person name="Yamato K.T."/>
            <person name="Jenkins J."/>
            <person name="Shu S."/>
            <person name="Ishizaki K."/>
            <person name="Yamaoka S."/>
            <person name="Nishihama R."/>
            <person name="Nakamura Y."/>
            <person name="Berger F."/>
            <person name="Adam C."/>
            <person name="Aki S.S."/>
            <person name="Althoff F."/>
            <person name="Araki T."/>
            <person name="Arteaga-Vazquez M.A."/>
            <person name="Balasubrmanian S."/>
            <person name="Barry K."/>
            <person name="Bauer D."/>
            <person name="Boehm C.R."/>
            <person name="Briginshaw L."/>
            <person name="Caballero-Perez J."/>
            <person name="Catarino B."/>
            <person name="Chen F."/>
            <person name="Chiyoda S."/>
            <person name="Chovatia M."/>
            <person name="Davies K.M."/>
            <person name="Delmans M."/>
            <person name="Demura T."/>
            <person name="Dierschke T."/>
            <person name="Dolan L."/>
            <person name="Dorantes-Acosta A.E."/>
            <person name="Eklund D.M."/>
            <person name="Florent S.N."/>
            <person name="Flores-Sandoval E."/>
            <person name="Fujiyama A."/>
            <person name="Fukuzawa H."/>
            <person name="Galik B."/>
            <person name="Grimanelli D."/>
            <person name="Grimwood J."/>
            <person name="Grossniklaus U."/>
            <person name="Hamada T."/>
            <person name="Haseloff J."/>
            <person name="Hetherington A.J."/>
            <person name="Higo A."/>
            <person name="Hirakawa Y."/>
            <person name="Hundley H.N."/>
            <person name="Ikeda Y."/>
            <person name="Inoue K."/>
            <person name="Inoue S.I."/>
            <person name="Ishida S."/>
            <person name="Jia Q."/>
            <person name="Kakita M."/>
            <person name="Kanazawa T."/>
            <person name="Kawai Y."/>
            <person name="Kawashima T."/>
            <person name="Kennedy M."/>
            <person name="Kinose K."/>
            <person name="Kinoshita T."/>
            <person name="Kohara Y."/>
            <person name="Koide E."/>
            <person name="Komatsu K."/>
            <person name="Kopischke S."/>
            <person name="Kubo M."/>
            <person name="Kyozuka J."/>
            <person name="Lagercrantz U."/>
            <person name="Lin S.S."/>
            <person name="Lindquist E."/>
            <person name="Lipzen A.M."/>
            <person name="Lu C.W."/>
            <person name="De Luna E."/>
            <person name="Martienssen R.A."/>
            <person name="Minamino N."/>
            <person name="Mizutani M."/>
            <person name="Mizutani M."/>
            <person name="Mochizuki N."/>
            <person name="Monte I."/>
            <person name="Mosher R."/>
            <person name="Nagasaki H."/>
            <person name="Nakagami H."/>
            <person name="Naramoto S."/>
            <person name="Nishitani K."/>
            <person name="Ohtani M."/>
            <person name="Okamoto T."/>
            <person name="Okumura M."/>
            <person name="Phillips J."/>
            <person name="Pollak B."/>
            <person name="Reinders A."/>
            <person name="Rovekamp M."/>
            <person name="Sano R."/>
            <person name="Sawa S."/>
            <person name="Schmid M.W."/>
            <person name="Shirakawa M."/>
            <person name="Solano R."/>
            <person name="Spunde A."/>
            <person name="Suetsugu N."/>
            <person name="Sugano S."/>
            <person name="Sugiyama A."/>
            <person name="Sun R."/>
            <person name="Suzuki Y."/>
            <person name="Takenaka M."/>
            <person name="Takezawa D."/>
            <person name="Tomogane H."/>
            <person name="Tsuzuki M."/>
            <person name="Ueda T."/>
            <person name="Umeda M."/>
            <person name="Ward J.M."/>
            <person name="Watanabe Y."/>
            <person name="Yazaki K."/>
            <person name="Yokoyama R."/>
            <person name="Yoshitake Y."/>
            <person name="Yotsui I."/>
            <person name="Zachgo S."/>
            <person name="Schmutz J."/>
        </authorList>
    </citation>
    <scope>NUCLEOTIDE SEQUENCE [LARGE SCALE GENOMIC DNA]</scope>
    <source>
        <strain evidence="2">Tak-1</strain>
    </source>
</reference>
<gene>
    <name evidence="1" type="ORF">MARPO_0149s0033</name>
</gene>
<dbReference type="AlphaFoldDB" id="A0A2R6W5B7"/>
<dbReference type="EMBL" id="KZ772819">
    <property type="protein sequence ID" value="PTQ29041.1"/>
    <property type="molecule type" value="Genomic_DNA"/>
</dbReference>
<name>A0A2R6W5B7_MARPO</name>
<protein>
    <recommendedName>
        <fullName evidence="3">HAT C-terminal dimerisation domain-containing protein</fullName>
    </recommendedName>
</protein>
<dbReference type="Proteomes" id="UP000244005">
    <property type="component" value="Unassembled WGS sequence"/>
</dbReference>
<evidence type="ECO:0000313" key="2">
    <source>
        <dbReference type="Proteomes" id="UP000244005"/>
    </source>
</evidence>